<comment type="caution">
    <text evidence="1">The sequence shown here is derived from an EMBL/GenBank/DDBJ whole genome shotgun (WGS) entry which is preliminary data.</text>
</comment>
<protein>
    <submittedName>
        <fullName evidence="1">Uncharacterized protein</fullName>
    </submittedName>
</protein>
<evidence type="ECO:0000313" key="1">
    <source>
        <dbReference type="EMBL" id="MDX8046939.1"/>
    </source>
</evidence>
<dbReference type="EMBL" id="JAWZSR010000008">
    <property type="protein sequence ID" value="MDX8046939.1"/>
    <property type="molecule type" value="Genomic_DNA"/>
</dbReference>
<evidence type="ECO:0000313" key="2">
    <source>
        <dbReference type="Proteomes" id="UP001277972"/>
    </source>
</evidence>
<keyword evidence="2" id="KW-1185">Reference proteome</keyword>
<sequence>MATNPKNNKEKKPGIFQWLIVILAPLLLASIIAVIIMAVMGVDVSKHTKEALNKIPFISEYVTTDEEELHANQLADRDHQISMLEEEVESLQADNQLKDSTIAELEEEVATMSEQATEVDEEETTETSGTTSDSVKEISKSFAAMKPKEAAPIIETMENDVAIPLLREIKADERGKILAEMDPEVAANLADILAND</sequence>
<organism evidence="1 2">
    <name type="scientific">Gracilibacillus pellucidus</name>
    <dbReference type="NCBI Taxonomy" id="3095368"/>
    <lineage>
        <taxon>Bacteria</taxon>
        <taxon>Bacillati</taxon>
        <taxon>Bacillota</taxon>
        <taxon>Bacilli</taxon>
        <taxon>Bacillales</taxon>
        <taxon>Bacillaceae</taxon>
        <taxon>Gracilibacillus</taxon>
    </lineage>
</organism>
<dbReference type="Proteomes" id="UP001277972">
    <property type="component" value="Unassembled WGS sequence"/>
</dbReference>
<reference evidence="1" key="1">
    <citation type="submission" date="2023-11" db="EMBL/GenBank/DDBJ databases">
        <title>Gracilibacillus pellucida a moderately halophilic bacterium isolated from saline soil in Xinjiang province.</title>
        <authorList>
            <person name="Zhang Z."/>
            <person name="Tan F."/>
            <person name="Wang Y."/>
            <person name="Xia M."/>
        </authorList>
    </citation>
    <scope>NUCLEOTIDE SEQUENCE</scope>
    <source>
        <strain evidence="1">S3-1-1</strain>
    </source>
</reference>
<name>A0ACC6M7K4_9BACI</name>
<accession>A0ACC6M7K4</accession>
<proteinExistence type="predicted"/>
<gene>
    <name evidence="1" type="ORF">SH601_13175</name>
</gene>